<comment type="similarity">
    <text evidence="4 17">Belongs to the multicopper oxidase family.</text>
</comment>
<keyword evidence="22" id="KW-1185">Reference proteome</keyword>
<evidence type="ECO:0000256" key="16">
    <source>
        <dbReference type="ARBA" id="ARBA00049340"/>
    </source>
</evidence>
<organism evidence="21 22">
    <name type="scientific">Nitrosospira multiformis</name>
    <dbReference type="NCBI Taxonomy" id="1231"/>
    <lineage>
        <taxon>Bacteria</taxon>
        <taxon>Pseudomonadati</taxon>
        <taxon>Pseudomonadota</taxon>
        <taxon>Betaproteobacteria</taxon>
        <taxon>Nitrosomonadales</taxon>
        <taxon>Nitrosomonadaceae</taxon>
        <taxon>Nitrosospira</taxon>
    </lineage>
</organism>
<dbReference type="InterPro" id="IPR008972">
    <property type="entry name" value="Cupredoxin"/>
</dbReference>
<comment type="pathway">
    <text evidence="3">Nitrogen metabolism; nitrate reduction (denitrification); dinitrogen from nitrate: step 2/4.</text>
</comment>
<reference evidence="21 22" key="1">
    <citation type="submission" date="2016-10" db="EMBL/GenBank/DDBJ databases">
        <authorList>
            <person name="Varghese N."/>
            <person name="Submissions S."/>
        </authorList>
    </citation>
    <scope>NUCLEOTIDE SEQUENCE [LARGE SCALE GENOMIC DNA]</scope>
    <source>
        <strain evidence="21 22">Nl1</strain>
    </source>
</reference>
<evidence type="ECO:0000256" key="17">
    <source>
        <dbReference type="RuleBase" id="RU365025"/>
    </source>
</evidence>
<protein>
    <recommendedName>
        <fullName evidence="7 17">Copper-containing nitrite reductase</fullName>
        <ecNumber evidence="6 17">1.7.2.1</ecNumber>
    </recommendedName>
</protein>
<comment type="caution">
    <text evidence="21">The sequence shown here is derived from an EMBL/GenBank/DDBJ whole genome shotgun (WGS) entry which is preliminary data.</text>
</comment>
<evidence type="ECO:0000256" key="15">
    <source>
        <dbReference type="ARBA" id="ARBA00023063"/>
    </source>
</evidence>
<sequence length="366" mass="39221">MNKVVQGAVGFGLLCMSAGAAMAATDISKLPVVTQELVAPPFLPKHDQVAKGGPKVVKVRMETIEKLVQVAPDGTKMWALTFNGTVPGPLIVVHEGDYVELTLVNPKTSTMAHNVDFHASTGALGSAGLTLVAPGEDVVVRWKATKAGVFVYHCAPGGTMIPFHVISGMNGAIMVLPRDGLKDNKGKSVRYDRAYYIGEQDLYLPKDKDGKYKVYSQPAEGMAEMLEVGKGLIPTHVVFNGAVGALTGDNALKAKVGEKVLFIHSQANRDSRPHLIGGHGDLVWQGGKFSDPPMTNQETWFVPGGGTGVALYEFKQPGLYVYLSHNLLEAVLLGAAAHMNVEGKWDDDLMIQLKKPNENSTPAMDH</sequence>
<keyword evidence="10" id="KW-0677">Repeat</keyword>
<dbReference type="InterPro" id="IPR001117">
    <property type="entry name" value="Cu-oxidase_2nd"/>
</dbReference>
<evidence type="ECO:0000256" key="14">
    <source>
        <dbReference type="ARBA" id="ARBA00023008"/>
    </source>
</evidence>
<evidence type="ECO:0000256" key="5">
    <source>
        <dbReference type="ARBA" id="ARBA00011233"/>
    </source>
</evidence>
<keyword evidence="17" id="KW-0732">Signal</keyword>
<evidence type="ECO:0000313" key="22">
    <source>
        <dbReference type="Proteomes" id="UP000183471"/>
    </source>
</evidence>
<dbReference type="CDD" id="cd11020">
    <property type="entry name" value="CuRO_1_CuNIR"/>
    <property type="match status" value="1"/>
</dbReference>
<dbReference type="EC" id="1.7.2.1" evidence="6 17"/>
<dbReference type="InterPro" id="IPR001287">
    <property type="entry name" value="NO2-reductase_Cu"/>
</dbReference>
<evidence type="ECO:0000256" key="8">
    <source>
        <dbReference type="ARBA" id="ARBA00022630"/>
    </source>
</evidence>
<comment type="catalytic activity">
    <reaction evidence="16 17">
        <text>nitric oxide + Fe(III)-[cytochrome c] + H2O = Fe(II)-[cytochrome c] + nitrite + 2 H(+)</text>
        <dbReference type="Rhea" id="RHEA:15233"/>
        <dbReference type="Rhea" id="RHEA-COMP:10350"/>
        <dbReference type="Rhea" id="RHEA-COMP:14399"/>
        <dbReference type="ChEBI" id="CHEBI:15377"/>
        <dbReference type="ChEBI" id="CHEBI:15378"/>
        <dbReference type="ChEBI" id="CHEBI:16301"/>
        <dbReference type="ChEBI" id="CHEBI:16480"/>
        <dbReference type="ChEBI" id="CHEBI:29033"/>
        <dbReference type="ChEBI" id="CHEBI:29034"/>
        <dbReference type="EC" id="1.7.2.1"/>
    </reaction>
</comment>
<dbReference type="PANTHER" id="PTHR11709">
    <property type="entry name" value="MULTI-COPPER OXIDASE"/>
    <property type="match status" value="1"/>
</dbReference>
<accession>A0ABY0TCH3</accession>
<feature type="signal peptide" evidence="17">
    <location>
        <begin position="1"/>
        <end position="23"/>
    </location>
</feature>
<dbReference type="EMBL" id="FNKY01000001">
    <property type="protein sequence ID" value="SDQ38869.1"/>
    <property type="molecule type" value="Genomic_DNA"/>
</dbReference>
<dbReference type="PRINTS" id="PR00695">
    <property type="entry name" value="CUNO2RDTASE"/>
</dbReference>
<evidence type="ECO:0000256" key="3">
    <source>
        <dbReference type="ARBA" id="ARBA00005127"/>
    </source>
</evidence>
<keyword evidence="14 17" id="KW-0186">Copper</keyword>
<dbReference type="RefSeq" id="WP_074630500.1">
    <property type="nucleotide sequence ID" value="NZ_FNKY01000001.1"/>
</dbReference>
<evidence type="ECO:0000256" key="12">
    <source>
        <dbReference type="ARBA" id="ARBA00022827"/>
    </source>
</evidence>
<evidence type="ECO:0000256" key="2">
    <source>
        <dbReference type="ARBA" id="ARBA00004418"/>
    </source>
</evidence>
<name>A0ABY0TCH3_9PROT</name>
<keyword evidence="8" id="KW-0285">Flavoprotein</keyword>
<keyword evidence="12" id="KW-0274">FAD</keyword>
<feature type="domain" description="Plastocyanin-like" evidence="18">
    <location>
        <begin position="194"/>
        <end position="344"/>
    </location>
</feature>
<dbReference type="InterPro" id="IPR045087">
    <property type="entry name" value="Cu-oxidase_fam"/>
</dbReference>
<dbReference type="Proteomes" id="UP000183471">
    <property type="component" value="Unassembled WGS sequence"/>
</dbReference>
<evidence type="ECO:0000256" key="13">
    <source>
        <dbReference type="ARBA" id="ARBA00023002"/>
    </source>
</evidence>
<evidence type="ECO:0000259" key="18">
    <source>
        <dbReference type="Pfam" id="PF00394"/>
    </source>
</evidence>
<evidence type="ECO:0000256" key="10">
    <source>
        <dbReference type="ARBA" id="ARBA00022737"/>
    </source>
</evidence>
<comment type="cofactor">
    <cofactor evidence="17">
        <name>Cu(2+)</name>
        <dbReference type="ChEBI" id="CHEBI:29036"/>
    </cofactor>
    <text evidence="17">Binds 1 Cu(+) ion.</text>
</comment>
<dbReference type="PANTHER" id="PTHR11709:SF394">
    <property type="entry name" value="FI03373P-RELATED"/>
    <property type="match status" value="1"/>
</dbReference>
<keyword evidence="15" id="KW-0534">Nitrate assimilation</keyword>
<evidence type="ECO:0000256" key="9">
    <source>
        <dbReference type="ARBA" id="ARBA00022723"/>
    </source>
</evidence>
<feature type="chain" id="PRO_5044949133" description="Copper-containing nitrite reductase" evidence="17">
    <location>
        <begin position="24"/>
        <end position="366"/>
    </location>
</feature>
<feature type="domain" description="Plastocyanin-like" evidence="19">
    <location>
        <begin position="69"/>
        <end position="178"/>
    </location>
</feature>
<evidence type="ECO:0000256" key="4">
    <source>
        <dbReference type="ARBA" id="ARBA00010609"/>
    </source>
</evidence>
<keyword evidence="13 17" id="KW-0560">Oxidoreductase</keyword>
<dbReference type="NCBIfam" id="TIGR02376">
    <property type="entry name" value="Cu_nitrite_red"/>
    <property type="match status" value="1"/>
</dbReference>
<evidence type="ECO:0000259" key="19">
    <source>
        <dbReference type="Pfam" id="PF07732"/>
    </source>
</evidence>
<dbReference type="Pfam" id="PF00394">
    <property type="entry name" value="Cu-oxidase"/>
    <property type="match status" value="1"/>
</dbReference>
<dbReference type="Pfam" id="PF07732">
    <property type="entry name" value="Cu-oxidase_3"/>
    <property type="match status" value="1"/>
</dbReference>
<dbReference type="InterPro" id="IPR011707">
    <property type="entry name" value="Cu-oxidase-like_N"/>
</dbReference>
<evidence type="ECO:0000313" key="20">
    <source>
        <dbReference type="EMBL" id="SDQ31436.1"/>
    </source>
</evidence>
<evidence type="ECO:0000256" key="7">
    <source>
        <dbReference type="ARBA" id="ARBA00017290"/>
    </source>
</evidence>
<comment type="cofactor">
    <cofactor evidence="17">
        <name>Cu(+)</name>
        <dbReference type="ChEBI" id="CHEBI:49552"/>
    </cofactor>
    <text evidence="17">Binds 1 Cu(+) ion.</text>
</comment>
<comment type="cofactor">
    <cofactor evidence="1">
        <name>FAD</name>
        <dbReference type="ChEBI" id="CHEBI:57692"/>
    </cofactor>
</comment>
<evidence type="ECO:0000256" key="1">
    <source>
        <dbReference type="ARBA" id="ARBA00001974"/>
    </source>
</evidence>
<comment type="subunit">
    <text evidence="5 17">Homotrimer.</text>
</comment>
<dbReference type="SUPFAM" id="SSF49503">
    <property type="entry name" value="Cupredoxins"/>
    <property type="match status" value="2"/>
</dbReference>
<gene>
    <name evidence="20" type="ORF">SAMN05216402_0330</name>
    <name evidence="21" type="ORF">SAMN05216402_0659</name>
</gene>
<evidence type="ECO:0000313" key="21">
    <source>
        <dbReference type="EMBL" id="SDQ38869.1"/>
    </source>
</evidence>
<proteinExistence type="inferred from homology"/>
<keyword evidence="11" id="KW-0574">Periplasm</keyword>
<dbReference type="Gene3D" id="2.60.40.420">
    <property type="entry name" value="Cupredoxins - blue copper proteins"/>
    <property type="match status" value="2"/>
</dbReference>
<keyword evidence="9 17" id="KW-0479">Metal-binding</keyword>
<evidence type="ECO:0000256" key="6">
    <source>
        <dbReference type="ARBA" id="ARBA00011882"/>
    </source>
</evidence>
<evidence type="ECO:0000256" key="11">
    <source>
        <dbReference type="ARBA" id="ARBA00022764"/>
    </source>
</evidence>
<dbReference type="EMBL" id="FNKY01000001">
    <property type="protein sequence ID" value="SDQ31436.1"/>
    <property type="molecule type" value="Genomic_DNA"/>
</dbReference>
<comment type="subcellular location">
    <subcellularLocation>
        <location evidence="2">Periplasm</location>
    </subcellularLocation>
</comment>